<gene>
    <name evidence="2" type="ORF">M8C21_004550</name>
</gene>
<evidence type="ECO:0000313" key="2">
    <source>
        <dbReference type="EMBL" id="KAI7724673.1"/>
    </source>
</evidence>
<name>A0AAD5BLV3_AMBAR</name>
<dbReference type="GO" id="GO:0007142">
    <property type="term" value="P:male meiosis II"/>
    <property type="evidence" value="ECO:0007669"/>
    <property type="project" value="InterPro"/>
</dbReference>
<keyword evidence="3" id="KW-1185">Reference proteome</keyword>
<accession>A0AAD5BLV3</accession>
<feature type="compositionally biased region" description="Basic and acidic residues" evidence="1">
    <location>
        <begin position="1"/>
        <end position="14"/>
    </location>
</feature>
<feature type="region of interest" description="Disordered" evidence="1">
    <location>
        <begin position="154"/>
        <end position="199"/>
    </location>
</feature>
<feature type="compositionally biased region" description="Basic and acidic residues" evidence="1">
    <location>
        <begin position="28"/>
        <end position="51"/>
    </location>
</feature>
<dbReference type="PANTHER" id="PTHR33318:SF7">
    <property type="entry name" value="PROTEIN JASON"/>
    <property type="match status" value="1"/>
</dbReference>
<feature type="non-terminal residue" evidence="2">
    <location>
        <position position="240"/>
    </location>
</feature>
<sequence>EDRDQSLPKDRERGVIGSAEIDANLQELKAETPAEIRNNKKLTDSKPRYEDTDSSTLDSWLHNASIEKVKLEKQHGAQSSSIKLVEQWENGSDTLSHSPDSCVTGHNSERLNSSSAEGGGVKHDSENAGIHVGLAQRRNKSVRFDCDIGASPYSLNSSSSEVTCQEPKSSGYPSDYSVSKPSPYPTPLSLSDDMQTPGTVFPSYIRTKEFEKNPRTRSHNLSPVLTPVENAAQLKKLVAE</sequence>
<organism evidence="2 3">
    <name type="scientific">Ambrosia artemisiifolia</name>
    <name type="common">Common ragweed</name>
    <dbReference type="NCBI Taxonomy" id="4212"/>
    <lineage>
        <taxon>Eukaryota</taxon>
        <taxon>Viridiplantae</taxon>
        <taxon>Streptophyta</taxon>
        <taxon>Embryophyta</taxon>
        <taxon>Tracheophyta</taxon>
        <taxon>Spermatophyta</taxon>
        <taxon>Magnoliopsida</taxon>
        <taxon>eudicotyledons</taxon>
        <taxon>Gunneridae</taxon>
        <taxon>Pentapetalae</taxon>
        <taxon>asterids</taxon>
        <taxon>campanulids</taxon>
        <taxon>Asterales</taxon>
        <taxon>Asteraceae</taxon>
        <taxon>Asteroideae</taxon>
        <taxon>Heliantheae alliance</taxon>
        <taxon>Heliantheae</taxon>
        <taxon>Ambrosia</taxon>
    </lineage>
</organism>
<feature type="region of interest" description="Disordered" evidence="1">
    <location>
        <begin position="1"/>
        <end position="20"/>
    </location>
</feature>
<dbReference type="EMBL" id="JAMZMK010012171">
    <property type="protein sequence ID" value="KAI7724673.1"/>
    <property type="molecule type" value="Genomic_DNA"/>
</dbReference>
<feature type="compositionally biased region" description="Polar residues" evidence="1">
    <location>
        <begin position="89"/>
        <end position="116"/>
    </location>
</feature>
<evidence type="ECO:0000256" key="1">
    <source>
        <dbReference type="SAM" id="MobiDB-lite"/>
    </source>
</evidence>
<feature type="region of interest" description="Disordered" evidence="1">
    <location>
        <begin position="71"/>
        <end position="125"/>
    </location>
</feature>
<comment type="caution">
    <text evidence="2">The sequence shown here is derived from an EMBL/GenBank/DDBJ whole genome shotgun (WGS) entry which is preliminary data.</text>
</comment>
<dbReference type="AlphaFoldDB" id="A0AAD5BLV3"/>
<feature type="compositionally biased region" description="Polar residues" evidence="1">
    <location>
        <begin position="188"/>
        <end position="198"/>
    </location>
</feature>
<feature type="non-terminal residue" evidence="2">
    <location>
        <position position="1"/>
    </location>
</feature>
<dbReference type="InterPro" id="IPR039300">
    <property type="entry name" value="JASON"/>
</dbReference>
<dbReference type="PANTHER" id="PTHR33318">
    <property type="entry name" value="ASPARTYL/GLUTAMYL-TRNA(ASN/GLN) AMIDOTRANSFERASE SUBUNIT"/>
    <property type="match status" value="1"/>
</dbReference>
<evidence type="ECO:0000313" key="3">
    <source>
        <dbReference type="Proteomes" id="UP001206925"/>
    </source>
</evidence>
<proteinExistence type="predicted"/>
<reference evidence="2" key="1">
    <citation type="submission" date="2022-06" db="EMBL/GenBank/DDBJ databases">
        <title>Uncovering the hologenomic basis of an extraordinary plant invasion.</title>
        <authorList>
            <person name="Bieker V.C."/>
            <person name="Martin M.D."/>
            <person name="Gilbert T."/>
            <person name="Hodgins K."/>
            <person name="Battlay P."/>
            <person name="Petersen B."/>
            <person name="Wilson J."/>
        </authorList>
    </citation>
    <scope>NUCLEOTIDE SEQUENCE</scope>
    <source>
        <strain evidence="2">AA19_3_7</strain>
        <tissue evidence="2">Leaf</tissue>
    </source>
</reference>
<feature type="compositionally biased region" description="Polar residues" evidence="1">
    <location>
        <begin position="154"/>
        <end position="180"/>
    </location>
</feature>
<feature type="region of interest" description="Disordered" evidence="1">
    <location>
        <begin position="26"/>
        <end position="56"/>
    </location>
</feature>
<protein>
    <submittedName>
        <fullName evidence="2">Uncharacterized protein</fullName>
    </submittedName>
</protein>
<dbReference type="Proteomes" id="UP001206925">
    <property type="component" value="Unassembled WGS sequence"/>
</dbReference>